<accession>A0A0S2M260</accession>
<keyword evidence="1" id="KW-0732">Signal</keyword>
<proteinExistence type="predicted"/>
<evidence type="ECO:0000313" key="2">
    <source>
        <dbReference type="EMBL" id="ALO67764.1"/>
    </source>
</evidence>
<organism evidence="2 3">
    <name type="scientific">Arthrobacter alpinus</name>
    <dbReference type="NCBI Taxonomy" id="656366"/>
    <lineage>
        <taxon>Bacteria</taxon>
        <taxon>Bacillati</taxon>
        <taxon>Actinomycetota</taxon>
        <taxon>Actinomycetes</taxon>
        <taxon>Micrococcales</taxon>
        <taxon>Micrococcaceae</taxon>
        <taxon>Arthrobacter</taxon>
    </lineage>
</organism>
<evidence type="ECO:0000313" key="3">
    <source>
        <dbReference type="Proteomes" id="UP000059574"/>
    </source>
</evidence>
<dbReference type="RefSeq" id="WP_062291245.1">
    <property type="nucleotide sequence ID" value="NZ_CP013200.1"/>
</dbReference>
<dbReference type="Proteomes" id="UP000059574">
    <property type="component" value="Chromosome"/>
</dbReference>
<sequence length="185" mass="18187">MSRRGMQVKALLSMGLLAGFGAVSTLAAWTGEATATSSIQAGTVAIGVGATADSASGNYTLPPSNNWYPGVNRAVMVTVRNTGTLAAPFAISGTTTPSGVGTLGESVQVKVTRGAAVGNATCDGATVLEKTAGNGFSGSSAPQLLTAGEVQAVCVQYSLPITAPSALQGKSATVTLTFTATVGVS</sequence>
<gene>
    <name evidence="2" type="ORF">AS189_16370</name>
</gene>
<protein>
    <recommendedName>
        <fullName evidence="4">SipW-cognate class signal peptide</fullName>
    </recommendedName>
</protein>
<evidence type="ECO:0000256" key="1">
    <source>
        <dbReference type="SAM" id="SignalP"/>
    </source>
</evidence>
<feature type="signal peptide" evidence="1">
    <location>
        <begin position="1"/>
        <end position="27"/>
    </location>
</feature>
<dbReference type="EMBL" id="CP013200">
    <property type="protein sequence ID" value="ALO67764.1"/>
    <property type="molecule type" value="Genomic_DNA"/>
</dbReference>
<feature type="chain" id="PRO_5038488794" description="SipW-cognate class signal peptide" evidence="1">
    <location>
        <begin position="28"/>
        <end position="185"/>
    </location>
</feature>
<name>A0A0S2M260_9MICC</name>
<dbReference type="OrthoDB" id="4951771at2"/>
<evidence type="ECO:0008006" key="4">
    <source>
        <dbReference type="Google" id="ProtNLM"/>
    </source>
</evidence>
<dbReference type="AlphaFoldDB" id="A0A0S2M260"/>
<reference evidence="3" key="1">
    <citation type="submission" date="2015-11" db="EMBL/GenBank/DDBJ databases">
        <authorList>
            <person name="Kumar R."/>
            <person name="Singh D."/>
            <person name="Swarnkar M.K."/>
            <person name="Singh A.K."/>
            <person name="Kumar S."/>
        </authorList>
    </citation>
    <scope>NUCLEOTIDE SEQUENCE [LARGE SCALE GENOMIC DNA]</scope>
    <source>
        <strain evidence="3">ERGS4:06</strain>
    </source>
</reference>
<reference evidence="2 3" key="2">
    <citation type="journal article" date="2016" name="J. Biotechnol.">
        <title>Complete genome sequence of Arthrobacter alpinus ERGS4:06, a yellow pigmented bacterium tolerant to cold and radiations isolated from Sikkim Himalaya.</title>
        <authorList>
            <person name="Kumar R."/>
            <person name="Singh D."/>
            <person name="Swarnkar M.K."/>
            <person name="Singh A.K."/>
            <person name="Kumar S."/>
        </authorList>
    </citation>
    <scope>NUCLEOTIDE SEQUENCE [LARGE SCALE GENOMIC DNA]</scope>
    <source>
        <strain evidence="2 3">ERGS4:06</strain>
    </source>
</reference>